<dbReference type="Proteomes" id="UP000619238">
    <property type="component" value="Unassembled WGS sequence"/>
</dbReference>
<evidence type="ECO:0000313" key="4">
    <source>
        <dbReference type="Proteomes" id="UP000619238"/>
    </source>
</evidence>
<keyword evidence="1" id="KW-1133">Transmembrane helix</keyword>
<evidence type="ECO:0000313" key="3">
    <source>
        <dbReference type="EMBL" id="MBC8756261.1"/>
    </source>
</evidence>
<reference evidence="3 4" key="1">
    <citation type="submission" date="2020-07" db="EMBL/GenBank/DDBJ databases">
        <title>Description of Kordia aestuariivivens sp. nov., isolated from a tidal flat.</title>
        <authorList>
            <person name="Park S."/>
            <person name="Yoon J.-H."/>
        </authorList>
    </citation>
    <scope>NUCLEOTIDE SEQUENCE [LARGE SCALE GENOMIC DNA]</scope>
    <source>
        <strain evidence="3 4">YSTF-M3</strain>
    </source>
</reference>
<dbReference type="EMBL" id="JACGWS010000010">
    <property type="protein sequence ID" value="MBC8756261.1"/>
    <property type="molecule type" value="Genomic_DNA"/>
</dbReference>
<dbReference type="RefSeq" id="WP_187563301.1">
    <property type="nucleotide sequence ID" value="NZ_JACGWS010000010.1"/>
</dbReference>
<dbReference type="SUPFAM" id="SSF54427">
    <property type="entry name" value="NTF2-like"/>
    <property type="match status" value="1"/>
</dbReference>
<evidence type="ECO:0000259" key="2">
    <source>
        <dbReference type="PROSITE" id="PS50943"/>
    </source>
</evidence>
<dbReference type="SMART" id="SM00530">
    <property type="entry name" value="HTH_XRE"/>
    <property type="match status" value="1"/>
</dbReference>
<feature type="transmembrane region" description="Helical" evidence="1">
    <location>
        <begin position="97"/>
        <end position="115"/>
    </location>
</feature>
<organism evidence="3 4">
    <name type="scientific">Kordia aestuariivivens</name>
    <dbReference type="NCBI Taxonomy" id="2759037"/>
    <lineage>
        <taxon>Bacteria</taxon>
        <taxon>Pseudomonadati</taxon>
        <taxon>Bacteroidota</taxon>
        <taxon>Flavobacteriia</taxon>
        <taxon>Flavobacteriales</taxon>
        <taxon>Flavobacteriaceae</taxon>
        <taxon>Kordia</taxon>
    </lineage>
</organism>
<gene>
    <name evidence="3" type="ORF">H2O64_16425</name>
</gene>
<dbReference type="InterPro" id="IPR010982">
    <property type="entry name" value="Lambda_DNA-bd_dom_sf"/>
</dbReference>
<keyword evidence="4" id="KW-1185">Reference proteome</keyword>
<dbReference type="InterPro" id="IPR001387">
    <property type="entry name" value="Cro/C1-type_HTH"/>
</dbReference>
<dbReference type="SUPFAM" id="SSF47413">
    <property type="entry name" value="lambda repressor-like DNA-binding domains"/>
    <property type="match status" value="1"/>
</dbReference>
<evidence type="ECO:0000256" key="1">
    <source>
        <dbReference type="SAM" id="Phobius"/>
    </source>
</evidence>
<name>A0ABR7QD06_9FLAO</name>
<feature type="domain" description="HTH cro/C1-type" evidence="2">
    <location>
        <begin position="11"/>
        <end position="65"/>
    </location>
</feature>
<accession>A0ABR7QD06</accession>
<keyword evidence="1" id="KW-0812">Transmembrane</keyword>
<sequence>MIQQPALGKKIADQRRAKGFTQEELVEKCNINVRTLQRIEAGEVTPRISTIKLIFEALEIEFENAVALNSSEDTIAKKPQNHFLELLNFKTNPMKKLLILLIPILSIIAMFVVMATQKTTFDDTKVKRSDVSEASGLFIKYYNSGQIDSIGILFLENASFMPSNHRELRGRNEIVDYYHGVYNSGFRLNVDKPTFIIISDSIAIEKGIWEGNNNGTFSGNYLTQWRLKDGNWFMENTMNHKEY</sequence>
<dbReference type="Gene3D" id="1.10.260.40">
    <property type="entry name" value="lambda repressor-like DNA-binding domains"/>
    <property type="match status" value="1"/>
</dbReference>
<dbReference type="Pfam" id="PF01381">
    <property type="entry name" value="HTH_3"/>
    <property type="match status" value="1"/>
</dbReference>
<protein>
    <submittedName>
        <fullName evidence="3">Helix-turn-helix domain-containing protein</fullName>
    </submittedName>
</protein>
<proteinExistence type="predicted"/>
<dbReference type="InterPro" id="IPR032710">
    <property type="entry name" value="NTF2-like_dom_sf"/>
</dbReference>
<dbReference type="CDD" id="cd00093">
    <property type="entry name" value="HTH_XRE"/>
    <property type="match status" value="1"/>
</dbReference>
<comment type="caution">
    <text evidence="3">The sequence shown here is derived from an EMBL/GenBank/DDBJ whole genome shotgun (WGS) entry which is preliminary data.</text>
</comment>
<dbReference type="PROSITE" id="PS50943">
    <property type="entry name" value="HTH_CROC1"/>
    <property type="match status" value="1"/>
</dbReference>
<dbReference type="Gene3D" id="3.10.450.50">
    <property type="match status" value="1"/>
</dbReference>
<keyword evidence="1" id="KW-0472">Membrane</keyword>